<feature type="region of interest" description="Disordered" evidence="1">
    <location>
        <begin position="1"/>
        <end position="37"/>
    </location>
</feature>
<proteinExistence type="predicted"/>
<evidence type="ECO:0000313" key="2">
    <source>
        <dbReference type="EMBL" id="CAA9292836.1"/>
    </source>
</evidence>
<feature type="non-terminal residue" evidence="2">
    <location>
        <position position="143"/>
    </location>
</feature>
<name>A0A6J4K0T2_9ACTN</name>
<protein>
    <submittedName>
        <fullName evidence="2">Peptide-methionine (R)-S-oxide reductase MsrB</fullName>
        <ecNumber evidence="2">1.8.4.12</ecNumber>
    </submittedName>
</protein>
<dbReference type="EC" id="1.8.4.12" evidence="2"/>
<feature type="non-terminal residue" evidence="2">
    <location>
        <position position="1"/>
    </location>
</feature>
<dbReference type="AlphaFoldDB" id="A0A6J4K0T2"/>
<reference evidence="2" key="1">
    <citation type="submission" date="2020-02" db="EMBL/GenBank/DDBJ databases">
        <authorList>
            <person name="Meier V. D."/>
        </authorList>
    </citation>
    <scope>NUCLEOTIDE SEQUENCE</scope>
    <source>
        <strain evidence="2">AVDCRST_MAG48</strain>
    </source>
</reference>
<sequence>DRCDQRPRRPGGQDRQVRGRVARPAEPGRVQGAPRGGYRARLHRRVHRHQDRGRLLLPRVRHGALPQRDEVRLALRLAVLLRAGGGPRPLHRGHHPGDEAGRGALHRLRLPPGARVRRRLRHPDRAALLHQLDQHAADPGREL</sequence>
<dbReference type="GO" id="GO:0033743">
    <property type="term" value="F:peptide-methionine (R)-S-oxide reductase activity"/>
    <property type="evidence" value="ECO:0007669"/>
    <property type="project" value="UniProtKB-EC"/>
</dbReference>
<accession>A0A6J4K0T2</accession>
<feature type="compositionally biased region" description="Basic and acidic residues" evidence="1">
    <location>
        <begin position="1"/>
        <end position="17"/>
    </location>
</feature>
<evidence type="ECO:0000256" key="1">
    <source>
        <dbReference type="SAM" id="MobiDB-lite"/>
    </source>
</evidence>
<feature type="region of interest" description="Disordered" evidence="1">
    <location>
        <begin position="84"/>
        <end position="106"/>
    </location>
</feature>
<dbReference type="EMBL" id="CADCTS010000101">
    <property type="protein sequence ID" value="CAA9292836.1"/>
    <property type="molecule type" value="Genomic_DNA"/>
</dbReference>
<keyword evidence="2" id="KW-0560">Oxidoreductase</keyword>
<organism evidence="2">
    <name type="scientific">uncultured Friedmanniella sp</name>
    <dbReference type="NCBI Taxonomy" id="335381"/>
    <lineage>
        <taxon>Bacteria</taxon>
        <taxon>Bacillati</taxon>
        <taxon>Actinomycetota</taxon>
        <taxon>Actinomycetes</taxon>
        <taxon>Propionibacteriales</taxon>
        <taxon>Nocardioidaceae</taxon>
        <taxon>Friedmanniella</taxon>
        <taxon>environmental samples</taxon>
    </lineage>
</organism>
<gene>
    <name evidence="2" type="ORF">AVDCRST_MAG48-677</name>
</gene>